<evidence type="ECO:0008006" key="4">
    <source>
        <dbReference type="Google" id="ProtNLM"/>
    </source>
</evidence>
<dbReference type="eggNOG" id="COG3299">
    <property type="taxonomic scope" value="Bacteria"/>
</dbReference>
<accession>G8R6Y1</accession>
<dbReference type="AlphaFoldDB" id="G8R6Y1"/>
<dbReference type="KEGG" id="oho:Oweho_1317"/>
<feature type="region of interest" description="Disordered" evidence="1">
    <location>
        <begin position="1152"/>
        <end position="1173"/>
    </location>
</feature>
<gene>
    <name evidence="2" type="ordered locus">Oweho_1317</name>
</gene>
<name>G8R6Y1_OWEHD</name>
<dbReference type="HOGENOM" id="CLU_006486_0_0_10"/>
<organism evidence="2 3">
    <name type="scientific">Owenweeksia hongkongensis (strain DSM 17368 / CIP 108786 / JCM 12287 / NRRL B-23963 / UST20020801)</name>
    <dbReference type="NCBI Taxonomy" id="926562"/>
    <lineage>
        <taxon>Bacteria</taxon>
        <taxon>Pseudomonadati</taxon>
        <taxon>Bacteroidota</taxon>
        <taxon>Flavobacteriia</taxon>
        <taxon>Flavobacteriales</taxon>
        <taxon>Owenweeksiaceae</taxon>
        <taxon>Owenweeksia</taxon>
    </lineage>
</organism>
<evidence type="ECO:0000313" key="3">
    <source>
        <dbReference type="Proteomes" id="UP000005631"/>
    </source>
</evidence>
<proteinExistence type="predicted"/>
<dbReference type="OrthoDB" id="9762853at2"/>
<reference evidence="2 3" key="1">
    <citation type="journal article" date="2012" name="Stand. Genomic Sci.">
        <title>Genome sequence of the orange-pigmented seawater bacterium Owenweeksia hongkongensis type strain (UST20020801(T)).</title>
        <authorList>
            <person name="Riedel T."/>
            <person name="Held B."/>
            <person name="Nolan M."/>
            <person name="Lucas S."/>
            <person name="Lapidus A."/>
            <person name="Tice H."/>
            <person name="Del Rio T.G."/>
            <person name="Cheng J.F."/>
            <person name="Han C."/>
            <person name="Tapia R."/>
            <person name="Goodwin L.A."/>
            <person name="Pitluck S."/>
            <person name="Liolios K."/>
            <person name="Mavromatis K."/>
            <person name="Pagani I."/>
            <person name="Ivanova N."/>
            <person name="Mikhailova N."/>
            <person name="Pati A."/>
            <person name="Chen A."/>
            <person name="Palaniappan K."/>
            <person name="Rohde M."/>
            <person name="Tindall B.J."/>
            <person name="Detter J.C."/>
            <person name="Goker M."/>
            <person name="Woyke T."/>
            <person name="Bristow J."/>
            <person name="Eisen J.A."/>
            <person name="Markowitz V."/>
            <person name="Hugenholtz P."/>
            <person name="Klenk H.P."/>
            <person name="Kyrpides N.C."/>
        </authorList>
    </citation>
    <scope>NUCLEOTIDE SEQUENCE</scope>
    <source>
        <strain evidence="3">DSM 17368 / JCM 12287 / NRRL B-23963</strain>
    </source>
</reference>
<dbReference type="RefSeq" id="WP_014201672.1">
    <property type="nucleotide sequence ID" value="NC_016599.1"/>
</dbReference>
<dbReference type="EMBL" id="CP003156">
    <property type="protein sequence ID" value="AEV32316.1"/>
    <property type="molecule type" value="Genomic_DNA"/>
</dbReference>
<sequence>MENRIGTVRKYRDAASAVHNRLLVDDRSLSDIVAYICNYLEYVQYYDLENKPKGSFQQFVANDPLFFLVTVLNEPLGDIALWIKETDVTIDAQRKEIKERMQRLDAKIETWIATLKAQGFDEVFQKIGYGKEDFLDPIRSLIDGIDDEKIVKTDQVLHVCNAYYQVVLNIQQLIKEQLKKVLLHTNIHRPHAAMYIAFAVLLEKLQNQINGITERHLKFYYDKVLKQINTSGKPVRTSVCLEMLPTAKPFVLEEGTLFSAGKILGSPADVIFKTTHQVELNDLKLVELKSLLFAKNPHLNCGTSEELISSATIQKMMSGGKPIHPERNWYSFGANKETYRRATVKNEEVATLGFIIHSPVLHLEEGDRNICVTFYLHGNGQDKAAQLLQEISNKKGESISSVFTNLLVNGFKIQYSNAEGWIDIENYTARNPEMNVFSIGIRLNKMKPALQAQKGSFAPALRFELNENAPIFLYSFLHQVELTKINVKAEVSGLKNLAIYNNIGKMTPGKPFDLFGPIAAKGSYLMIGKPELSMKNIQELTVQLDWANIPKEYGGLETYYDGYPDGIMNDSFQINTEVLKDKSWIPLNYKQSLFETENVRTPEGYPSVKLKPQSKINFTGVPEFRYPQTEEKMGGEINYTINSKAGFYRFELTHPENGFGHNSYNRIVLDNATENAGKTNAWYSVNKPFIPQVANVSVSYTSEDDIVFDTSLFNKRGRNNAGTFIHITPFGTRMVAKGKEIRNQRVLANYKAEGYLFIGIAGVKRPLSVPIYFYLLHSISASLLKTEDLQWEYFYKDEWIPFTRDEIRVDETKGFLRSGIVELKINHVERDASVYWIRASVLHNVEHYPIVKGVFLNSVMLEEVSQDPRLMGKEVPAGSIVKVLGNYPQIKKVKQPASTFGGGEVSSEDEFYSRVSERIRTKNRVVSVKDFEDIALNNFDEVIAVRCVRPIAIGKKKGGEVIMVVIRKGWNLEERMYFTVGMLRYMENFLNSHASPLLKVKVVNPKVERLLVNCIVDFEPNGKAGYNYRRFNKAISDYLFSFSDIEHGVGGIGGKIDPLILGSYLSKLDYVEYIKELSIERIAVDDEGKFTVVVAKDKPIGTSVPWAILLPVKYHRIVIETTDKARTDRKIDVGLSELWVGQDMVLGAITEQQSEEETSQEKEDEHSNTSSGNTVIVIKDI</sequence>
<keyword evidence="3" id="KW-1185">Reference proteome</keyword>
<protein>
    <recommendedName>
        <fullName evidence="4">Baseplate protein J-like domain-containing protein</fullName>
    </recommendedName>
</protein>
<evidence type="ECO:0000256" key="1">
    <source>
        <dbReference type="SAM" id="MobiDB-lite"/>
    </source>
</evidence>
<dbReference type="Proteomes" id="UP000005631">
    <property type="component" value="Chromosome"/>
</dbReference>
<dbReference type="STRING" id="926562.Oweho_1317"/>
<evidence type="ECO:0000313" key="2">
    <source>
        <dbReference type="EMBL" id="AEV32316.1"/>
    </source>
</evidence>